<sequence length="428" mass="46896">MSRTEHTTSYYAATAHAAPERPPLRADMDTDVCIIGAGYTGLSTALHLVEAGFRVVVLEAARVGWGASGRNGGQLINSYSRDIDVIERQHGADTAKMLGSMAFEGADIIRDRIEKYRIDCDYRPGGLFAAFNSKQMAELEARQQLWARYGHKQTELLDTATVRTRISSDRYAGALLDHRSGHIHPLNLALGEAAAIESLGGQIFEDSRVAVIERLPRPVVTTENGSRVTADYLVIAGNAYLGGLVPELSARSMPCGTQIVTTEVLGEARARELIANLECVEDCNYKLDYYRMTGDFRLLYGGGVSYGGGDPASIEAFLRPRLEKTFPQLQGVKLDYAWGGDFLLTVSRLPQVGRLTPSIFYAQGYSGHGVTTTHLIGKLVSETLKGQAERFDAFGTVRHMPFPGGRAFRKPYTALGAFFYELRDRLGV</sequence>
<keyword evidence="4" id="KW-1185">Reference proteome</keyword>
<dbReference type="GO" id="GO:0005737">
    <property type="term" value="C:cytoplasm"/>
    <property type="evidence" value="ECO:0007669"/>
    <property type="project" value="TreeGrafter"/>
</dbReference>
<protein>
    <submittedName>
        <fullName evidence="3">FAD-binding oxidoreductase</fullName>
    </submittedName>
</protein>
<reference evidence="3 4" key="1">
    <citation type="submission" date="2019-04" db="EMBL/GenBank/DDBJ databases">
        <title>Natronospirillum operosus gen. nov., sp. nov., a haloalkaliphilic satellite isolated from decaying biomass of laboratory culture of cyanobacterium Geitlerinema sp. and proposal of Natronospirillaceae fam. nov. and Saccharospirillaceae fam. nov.</title>
        <authorList>
            <person name="Kevbrin V."/>
            <person name="Boltyanskaya Y."/>
            <person name="Koziaeva V."/>
            <person name="Grouzdev D.S."/>
            <person name="Park M."/>
            <person name="Cho J."/>
        </authorList>
    </citation>
    <scope>NUCLEOTIDE SEQUENCE [LARGE SCALE GENOMIC DNA]</scope>
    <source>
        <strain evidence="3 4">G-116</strain>
    </source>
</reference>
<evidence type="ECO:0000256" key="1">
    <source>
        <dbReference type="ARBA" id="ARBA00023002"/>
    </source>
</evidence>
<dbReference type="SUPFAM" id="SSF51905">
    <property type="entry name" value="FAD/NAD(P)-binding domain"/>
    <property type="match status" value="1"/>
</dbReference>
<name>A0A4Z0W8J6_9GAMM</name>
<proteinExistence type="predicted"/>
<evidence type="ECO:0000313" key="3">
    <source>
        <dbReference type="EMBL" id="TGG90298.1"/>
    </source>
</evidence>
<dbReference type="PANTHER" id="PTHR13847">
    <property type="entry name" value="SARCOSINE DEHYDROGENASE-RELATED"/>
    <property type="match status" value="1"/>
</dbReference>
<dbReference type="PANTHER" id="PTHR13847:SF275">
    <property type="entry name" value="GAMMA-GLUTAMYLPUTRESCINE OXIDOREDUCTASE"/>
    <property type="match status" value="1"/>
</dbReference>
<feature type="domain" description="FAD dependent oxidoreductase" evidence="2">
    <location>
        <begin position="31"/>
        <end position="382"/>
    </location>
</feature>
<dbReference type="Proteomes" id="UP000297475">
    <property type="component" value="Unassembled WGS sequence"/>
</dbReference>
<dbReference type="OrthoDB" id="311718at2"/>
<evidence type="ECO:0000259" key="2">
    <source>
        <dbReference type="Pfam" id="PF01266"/>
    </source>
</evidence>
<dbReference type="AlphaFoldDB" id="A0A4Z0W8J6"/>
<accession>A0A4Z0W8J6</accession>
<dbReference type="Gene3D" id="3.50.50.60">
    <property type="entry name" value="FAD/NAD(P)-binding domain"/>
    <property type="match status" value="1"/>
</dbReference>
<dbReference type="InterPro" id="IPR036188">
    <property type="entry name" value="FAD/NAD-bd_sf"/>
</dbReference>
<dbReference type="GO" id="GO:0016491">
    <property type="term" value="F:oxidoreductase activity"/>
    <property type="evidence" value="ECO:0007669"/>
    <property type="project" value="UniProtKB-KW"/>
</dbReference>
<comment type="caution">
    <text evidence="3">The sequence shown here is derived from an EMBL/GenBank/DDBJ whole genome shotgun (WGS) entry which is preliminary data.</text>
</comment>
<dbReference type="EMBL" id="SRMF01000014">
    <property type="protein sequence ID" value="TGG90298.1"/>
    <property type="molecule type" value="Genomic_DNA"/>
</dbReference>
<dbReference type="RefSeq" id="WP_135484856.1">
    <property type="nucleotide sequence ID" value="NZ_SRMF01000014.1"/>
</dbReference>
<gene>
    <name evidence="3" type="ORF">E4656_18720</name>
</gene>
<evidence type="ECO:0000313" key="4">
    <source>
        <dbReference type="Proteomes" id="UP000297475"/>
    </source>
</evidence>
<keyword evidence="1" id="KW-0560">Oxidoreductase</keyword>
<dbReference type="Pfam" id="PF01266">
    <property type="entry name" value="DAO"/>
    <property type="match status" value="1"/>
</dbReference>
<dbReference type="Gene3D" id="3.30.9.10">
    <property type="entry name" value="D-Amino Acid Oxidase, subunit A, domain 2"/>
    <property type="match status" value="1"/>
</dbReference>
<organism evidence="3 4">
    <name type="scientific">Natronospirillum operosum</name>
    <dbReference type="NCBI Taxonomy" id="2759953"/>
    <lineage>
        <taxon>Bacteria</taxon>
        <taxon>Pseudomonadati</taxon>
        <taxon>Pseudomonadota</taxon>
        <taxon>Gammaproteobacteria</taxon>
        <taxon>Oceanospirillales</taxon>
        <taxon>Natronospirillaceae</taxon>
        <taxon>Natronospirillum</taxon>
    </lineage>
</organism>
<dbReference type="InterPro" id="IPR006076">
    <property type="entry name" value="FAD-dep_OxRdtase"/>
</dbReference>